<dbReference type="EMBL" id="JAHCVJ010000001">
    <property type="protein sequence ID" value="MBT0662815.1"/>
    <property type="molecule type" value="Genomic_DNA"/>
</dbReference>
<dbReference type="AlphaFoldDB" id="A0AAW4L2F3"/>
<dbReference type="Proteomes" id="UP000811899">
    <property type="component" value="Unassembled WGS sequence"/>
</dbReference>
<evidence type="ECO:0000313" key="2">
    <source>
        <dbReference type="EMBL" id="MBT0662815.1"/>
    </source>
</evidence>
<sequence>MNMSASQMKGEKHWLAFIFGISAAVIFFLGMESQASAASLHQQSFASAEDAVHSFVAAIRSEDTNKMLAILGPGGKDLISSGDEVADKNGREKFLKAYDTKNTLVQKSAGTQILHVGDDSWALPIPIAKKGANWIFDTGKAKKEILKLRIGRNELHVIEMLDAYVDAQQEYAGKDCRGNGMVEFAQRLFSSPGKRDGLYWESQDGAQQSPLGPLVAQAEKEGYAKEQNLSPFHGYYFKILKGQGKQATGGAYSYMVKDKMLLGFALVAYPAEYGNSGVMTFLVNQDGIIYEKDLGKNSRRTAEKMKVYNPDKSWKRVKTDDEHSTKSKELKPTK</sequence>
<accession>A0AAW4L2F3</accession>
<protein>
    <submittedName>
        <fullName evidence="2">DUF2950 family protein</fullName>
    </submittedName>
</protein>
<evidence type="ECO:0000256" key="1">
    <source>
        <dbReference type="SAM" id="MobiDB-lite"/>
    </source>
</evidence>
<proteinExistence type="predicted"/>
<dbReference type="InterPro" id="IPR021556">
    <property type="entry name" value="DUF2950"/>
</dbReference>
<comment type="caution">
    <text evidence="2">The sequence shown here is derived from an EMBL/GenBank/DDBJ whole genome shotgun (WGS) entry which is preliminary data.</text>
</comment>
<evidence type="ECO:0000313" key="3">
    <source>
        <dbReference type="Proteomes" id="UP000811899"/>
    </source>
</evidence>
<reference evidence="2 3" key="1">
    <citation type="submission" date="2021-05" db="EMBL/GenBank/DDBJ databases">
        <title>The draft genome of Geobacter pelophilus DSM 12255.</title>
        <authorList>
            <person name="Xu Z."/>
            <person name="Masuda Y."/>
            <person name="Itoh H."/>
            <person name="Senoo K."/>
        </authorList>
    </citation>
    <scope>NUCLEOTIDE SEQUENCE [LARGE SCALE GENOMIC DNA]</scope>
    <source>
        <strain evidence="2 3">DSM 12255</strain>
    </source>
</reference>
<name>A0AAW4L2F3_9BACT</name>
<gene>
    <name evidence="2" type="ORF">KI809_00750</name>
</gene>
<dbReference type="Pfam" id="PF11453">
    <property type="entry name" value="DUF2950"/>
    <property type="match status" value="1"/>
</dbReference>
<organism evidence="2 3">
    <name type="scientific">Geoanaerobacter pelophilus</name>
    <dbReference type="NCBI Taxonomy" id="60036"/>
    <lineage>
        <taxon>Bacteria</taxon>
        <taxon>Pseudomonadati</taxon>
        <taxon>Thermodesulfobacteriota</taxon>
        <taxon>Desulfuromonadia</taxon>
        <taxon>Geobacterales</taxon>
        <taxon>Geobacteraceae</taxon>
        <taxon>Geoanaerobacter</taxon>
    </lineage>
</organism>
<keyword evidence="3" id="KW-1185">Reference proteome</keyword>
<feature type="region of interest" description="Disordered" evidence="1">
    <location>
        <begin position="312"/>
        <end position="334"/>
    </location>
</feature>